<protein>
    <submittedName>
        <fullName evidence="1">Inovirus-type Gp2 protein</fullName>
    </submittedName>
</protein>
<evidence type="ECO:0000313" key="1">
    <source>
        <dbReference type="EMBL" id="CAH6636231.1"/>
    </source>
</evidence>
<comment type="caution">
    <text evidence="1">The sequence shown here is derived from an EMBL/GenBank/DDBJ whole genome shotgun (WGS) entry which is preliminary data.</text>
</comment>
<dbReference type="EMBL" id="CALSBS010000003">
    <property type="protein sequence ID" value="CAH6636231.1"/>
    <property type="molecule type" value="Genomic_DNA"/>
</dbReference>
<dbReference type="Proteomes" id="UP001152651">
    <property type="component" value="Unassembled WGS sequence"/>
</dbReference>
<proteinExistence type="predicted"/>
<sequence>MKQNNRYIHYNHLKNRLFTHLDTLFDNYAKILMLRIDLGYLQYSEAFSLQDEKDMAWQMTLLTEQLNIHTDIIGFAWVMERSEKHGIHIHATFYLDGQRHRKVWNTWQAVECLWGDITNGEGHAQWCKPQEHYRVRGERVICHDDDKGRNGMTYILSYLSKVDQKEDRLIYQFSDIPERSRRGRPRRKSESEITGW</sequence>
<evidence type="ECO:0000313" key="2">
    <source>
        <dbReference type="Proteomes" id="UP001152651"/>
    </source>
</evidence>
<keyword evidence="2" id="KW-1185">Reference proteome</keyword>
<reference evidence="1" key="1">
    <citation type="submission" date="2022-05" db="EMBL/GenBank/DDBJ databases">
        <authorList>
            <person name="Blom J."/>
        </authorList>
    </citation>
    <scope>NUCLEOTIDE SEQUENCE</scope>
    <source>
        <strain evidence="1">Type strain: CPO20170097</strain>
    </source>
</reference>
<dbReference type="RefSeq" id="WP_253897191.1">
    <property type="nucleotide sequence ID" value="NZ_CALSBS010000003.1"/>
</dbReference>
<organism evidence="1 2">
    <name type="scientific">Pseudocitrobacter vendiensis</name>
    <dbReference type="NCBI Taxonomy" id="2488306"/>
    <lineage>
        <taxon>Bacteria</taxon>
        <taxon>Pseudomonadati</taxon>
        <taxon>Pseudomonadota</taxon>
        <taxon>Gammaproteobacteria</taxon>
        <taxon>Enterobacterales</taxon>
        <taxon>Enterobacteriaceae</taxon>
        <taxon>Pseudocitrobacter</taxon>
    </lineage>
</organism>
<name>A0ABM9F6P9_9ENTR</name>
<gene>
    <name evidence="1" type="ORF">FBBNIHIM_05305</name>
</gene>
<accession>A0ABM9F6P9</accession>